<dbReference type="RefSeq" id="WP_013885568.1">
    <property type="nucleotide sequence ID" value="NC_015672.1"/>
</dbReference>
<dbReference type="Pfam" id="PF00535">
    <property type="entry name" value="Glycos_transf_2"/>
    <property type="match status" value="1"/>
</dbReference>
<name>F8E8K8_FLESM</name>
<proteinExistence type="predicted"/>
<evidence type="ECO:0000313" key="3">
    <source>
        <dbReference type="Proteomes" id="UP000006621"/>
    </source>
</evidence>
<dbReference type="Gene3D" id="3.90.550.10">
    <property type="entry name" value="Spore Coat Polysaccharide Biosynthesis Protein SpsA, Chain A"/>
    <property type="match status" value="1"/>
</dbReference>
<keyword evidence="2" id="KW-0808">Transferase</keyword>
<dbReference type="GO" id="GO:0016758">
    <property type="term" value="F:hexosyltransferase activity"/>
    <property type="evidence" value="ECO:0007669"/>
    <property type="project" value="UniProtKB-ARBA"/>
</dbReference>
<evidence type="ECO:0000259" key="1">
    <source>
        <dbReference type="Pfam" id="PF00535"/>
    </source>
</evidence>
<dbReference type="AlphaFoldDB" id="F8E8K8"/>
<keyword evidence="3" id="KW-1185">Reference proteome</keyword>
<dbReference type="eggNOG" id="COG1216">
    <property type="taxonomic scope" value="Bacteria"/>
</dbReference>
<dbReference type="SUPFAM" id="SSF53448">
    <property type="entry name" value="Nucleotide-diphospho-sugar transferases"/>
    <property type="match status" value="1"/>
</dbReference>
<dbReference type="InterPro" id="IPR001173">
    <property type="entry name" value="Glyco_trans_2-like"/>
</dbReference>
<dbReference type="PANTHER" id="PTHR22916:SF3">
    <property type="entry name" value="UDP-GLCNAC:BETAGAL BETA-1,3-N-ACETYLGLUCOSAMINYLTRANSFERASE-LIKE PROTEIN 1"/>
    <property type="match status" value="1"/>
</dbReference>
<organism evidence="2 3">
    <name type="scientific">Flexistipes sinusarabici (strain ATCC 49648 / DSM 4947 / MAS 10)</name>
    <dbReference type="NCBI Taxonomy" id="717231"/>
    <lineage>
        <taxon>Bacteria</taxon>
        <taxon>Pseudomonadati</taxon>
        <taxon>Deferribacterota</taxon>
        <taxon>Deferribacteres</taxon>
        <taxon>Deferribacterales</taxon>
        <taxon>Flexistipitaceae</taxon>
        <taxon>Flexistipes</taxon>
    </lineage>
</organism>
<reference evidence="2 3" key="1">
    <citation type="journal article" date="2011" name="Stand. Genomic Sci.">
        <title>Genome sequence of the moderately thermophilic halophile Flexistipes sinusarabici strain (MAS10).</title>
        <authorList>
            <person name="Lapidus A."/>
            <person name="Chertkov O."/>
            <person name="Nolan M."/>
            <person name="Lucas S."/>
            <person name="Hammon N."/>
            <person name="Deshpande S."/>
            <person name="Cheng J.F."/>
            <person name="Tapia R."/>
            <person name="Han C."/>
            <person name="Goodwin L."/>
            <person name="Pitluck S."/>
            <person name="Liolios K."/>
            <person name="Pagani I."/>
            <person name="Ivanova N."/>
            <person name="Huntemann M."/>
            <person name="Mavromatis K."/>
            <person name="Mikhailova N."/>
            <person name="Pati A."/>
            <person name="Chen A."/>
            <person name="Palaniappan K."/>
            <person name="Land M."/>
            <person name="Hauser L."/>
            <person name="Brambilla E.M."/>
            <person name="Rohde M."/>
            <person name="Abt B."/>
            <person name="Spring S."/>
            <person name="Goker M."/>
            <person name="Bristow J."/>
            <person name="Eisen J.A."/>
            <person name="Markowitz V."/>
            <person name="Hugenholtz P."/>
            <person name="Kyrpides N.C."/>
            <person name="Klenk H.P."/>
            <person name="Woyke T."/>
        </authorList>
    </citation>
    <scope>NUCLEOTIDE SEQUENCE [LARGE SCALE GENOMIC DNA]</scope>
    <source>
        <strain evidence="3">DSM 4947 / MAS 10</strain>
    </source>
</reference>
<dbReference type="PANTHER" id="PTHR22916">
    <property type="entry name" value="GLYCOSYLTRANSFERASE"/>
    <property type="match status" value="1"/>
</dbReference>
<dbReference type="InterPro" id="IPR029044">
    <property type="entry name" value="Nucleotide-diphossugar_trans"/>
</dbReference>
<dbReference type="STRING" id="717231.Flexsi_0369"/>
<protein>
    <submittedName>
        <fullName evidence="2">Glycosyl transferase family 2</fullName>
    </submittedName>
</protein>
<accession>F8E8K8</accession>
<sequence>MTVKCPLVSIIIPNYNNEKYIQACIESCIMQTYENIEIVIVDDCSTDNSVNIIKGYQKQDSRIKLIVNDANLHVARTRDIGIKQAKAEWISTLDSDDFYISKEKIENEMDILRSFNFDPSVISYSGIIKVSESGELGKSVMKDSKIKEGYIFDYILSRNCAIPRDFIFSKKKYLKAGGFDFDLKTHEDWDIKLKLSKDCKFIYSGIKYGIGYRQHNNGLSSMEFHKRTLNIYKVFKRYYSHRKPMLLLYFYFFLLKRKLKYIFFRGA</sequence>
<dbReference type="EMBL" id="CP002858">
    <property type="protein sequence ID" value="AEI14057.1"/>
    <property type="molecule type" value="Genomic_DNA"/>
</dbReference>
<gene>
    <name evidence="2" type="ordered locus">Flexsi_0369</name>
</gene>
<dbReference type="HOGENOM" id="CLU_025996_0_5_0"/>
<dbReference type="KEGG" id="fsi:Flexsi_0369"/>
<reference evidence="3" key="2">
    <citation type="submission" date="2011-06" db="EMBL/GenBank/DDBJ databases">
        <title>The complete genome of Flexistipes sinusarabici DSM 4947.</title>
        <authorList>
            <person name="Lucas S."/>
            <person name="Han J."/>
            <person name="Lapidus A."/>
            <person name="Bruce D."/>
            <person name="Goodwin L."/>
            <person name="Pitluck S."/>
            <person name="Peters L."/>
            <person name="Kyrpides N."/>
            <person name="Mavromatis K."/>
            <person name="Ivanova N."/>
            <person name="Mikhailova N."/>
            <person name="Chertkov O."/>
            <person name="Detter J.C."/>
            <person name="Tapia R."/>
            <person name="Han C."/>
            <person name="Land M."/>
            <person name="Hauser L."/>
            <person name="Markowitz V."/>
            <person name="Cheng J.-F."/>
            <person name="Hugenholtz P."/>
            <person name="Woyke T."/>
            <person name="Wu D."/>
            <person name="Spring S."/>
            <person name="Schroeder M."/>
            <person name="Brambilla E."/>
            <person name="Klenk H.-P."/>
            <person name="Eisen J.A."/>
        </authorList>
    </citation>
    <scope>NUCLEOTIDE SEQUENCE [LARGE SCALE GENOMIC DNA]</scope>
    <source>
        <strain evidence="3">DSM 4947 / MAS 10</strain>
    </source>
</reference>
<dbReference type="OrthoDB" id="9805612at2"/>
<feature type="domain" description="Glycosyltransferase 2-like" evidence="1">
    <location>
        <begin position="9"/>
        <end position="108"/>
    </location>
</feature>
<dbReference type="Proteomes" id="UP000006621">
    <property type="component" value="Chromosome"/>
</dbReference>
<evidence type="ECO:0000313" key="2">
    <source>
        <dbReference type="EMBL" id="AEI14057.1"/>
    </source>
</evidence>